<dbReference type="InterPro" id="IPR035979">
    <property type="entry name" value="RBD_domain_sf"/>
</dbReference>
<name>A0AAW3BPG7_9TRYP</name>
<feature type="region of interest" description="Disordered" evidence="1">
    <location>
        <begin position="553"/>
        <end position="596"/>
    </location>
</feature>
<feature type="region of interest" description="Disordered" evidence="1">
    <location>
        <begin position="436"/>
        <end position="477"/>
    </location>
</feature>
<dbReference type="Proteomes" id="UP001500493">
    <property type="component" value="Unassembled WGS sequence"/>
</dbReference>
<dbReference type="SUPFAM" id="SSF54928">
    <property type="entry name" value="RNA-binding domain, RBD"/>
    <property type="match status" value="1"/>
</dbReference>
<proteinExistence type="predicted"/>
<feature type="compositionally biased region" description="Low complexity" evidence="1">
    <location>
        <begin position="268"/>
        <end position="284"/>
    </location>
</feature>
<feature type="compositionally biased region" description="Low complexity" evidence="1">
    <location>
        <begin position="553"/>
        <end position="574"/>
    </location>
</feature>
<feature type="compositionally biased region" description="Pro residues" evidence="1">
    <location>
        <begin position="210"/>
        <end position="221"/>
    </location>
</feature>
<evidence type="ECO:0000313" key="3">
    <source>
        <dbReference type="Proteomes" id="UP001500493"/>
    </source>
</evidence>
<evidence type="ECO:0000313" key="2">
    <source>
        <dbReference type="EMBL" id="KAL0523988.1"/>
    </source>
</evidence>
<accession>A0AAW3BPG7</accession>
<gene>
    <name evidence="2" type="ORF">Q4I32_004465</name>
</gene>
<evidence type="ECO:0008006" key="4">
    <source>
        <dbReference type="Google" id="ProtNLM"/>
    </source>
</evidence>
<protein>
    <recommendedName>
        <fullName evidence="4">RRM domain-containing protein</fullName>
    </recommendedName>
</protein>
<dbReference type="AlphaFoldDB" id="A0AAW3BPG7"/>
<evidence type="ECO:0000256" key="1">
    <source>
        <dbReference type="SAM" id="MobiDB-lite"/>
    </source>
</evidence>
<dbReference type="CDD" id="cd00590">
    <property type="entry name" value="RRM_SF"/>
    <property type="match status" value="1"/>
</dbReference>
<feature type="compositionally biased region" description="Pro residues" evidence="1">
    <location>
        <begin position="187"/>
        <end position="199"/>
    </location>
</feature>
<comment type="caution">
    <text evidence="2">The sequence shown here is derived from an EMBL/GenBank/DDBJ whole genome shotgun (WGS) entry which is preliminary data.</text>
</comment>
<reference evidence="2" key="1">
    <citation type="submission" date="2024-02" db="EMBL/GenBank/DDBJ databases">
        <title>FIRST GENOME SEQUENCES OF Leishmania (Viannia) shawi, Leishmania (Viannia) lindenbergi AND Leishmania (Viannia) utingensis.</title>
        <authorList>
            <person name="Resadore F."/>
            <person name="Custodio M.G.F."/>
            <person name="Boite M.C."/>
            <person name="Cupolillo E."/>
            <person name="Ferreira G.E.M."/>
        </authorList>
    </citation>
    <scope>NUCLEOTIDE SEQUENCE</scope>
    <source>
        <strain evidence="2">MHOM/BR/2013/18 LTA MLF</strain>
    </source>
</reference>
<dbReference type="GO" id="GO:0003676">
    <property type="term" value="F:nucleic acid binding"/>
    <property type="evidence" value="ECO:0007669"/>
    <property type="project" value="InterPro"/>
</dbReference>
<feature type="compositionally biased region" description="Low complexity" evidence="1">
    <location>
        <begin position="500"/>
        <end position="519"/>
    </location>
</feature>
<feature type="region of interest" description="Disordered" evidence="1">
    <location>
        <begin position="500"/>
        <end position="531"/>
    </location>
</feature>
<organism evidence="2 3">
    <name type="scientific">Leishmania shawi</name>
    <dbReference type="NCBI Taxonomy" id="5680"/>
    <lineage>
        <taxon>Eukaryota</taxon>
        <taxon>Discoba</taxon>
        <taxon>Euglenozoa</taxon>
        <taxon>Kinetoplastea</taxon>
        <taxon>Metakinetoplastina</taxon>
        <taxon>Trypanosomatida</taxon>
        <taxon>Trypanosomatidae</taxon>
        <taxon>Leishmaniinae</taxon>
        <taxon>Leishmania</taxon>
        <taxon>Leishmania guyanensis species complex</taxon>
    </lineage>
</organism>
<dbReference type="EMBL" id="JBAMZJ010000027">
    <property type="protein sequence ID" value="KAL0523988.1"/>
    <property type="molecule type" value="Genomic_DNA"/>
</dbReference>
<sequence>MSIDAGLTSASAPTSFVYVNGDRLSLMEDYRLPLYQYFPEGTKLFDPTHVPPREVPLSTSVDETGVTLPKLLPNAQYHAFFKDPRTGSLYATATKYVCLYVSRLPFNTTPEMLGRYFEAFDMVKEADVFPGQNVHCNGRGWVILQDPSKLLIIPRVLQFYGKQLIYTELSDREPARENLYHLFSEPVLPPPPPPPPPPRAHTIPHRIDAPSPPPPPMPPQHNPNVPAPRSSVMMERRPQPAALTPIGGGIEYDSPVLPAPRSQQRLQASTAPSAATTLAPTGSSSSSLAATAAAAAAPLHGNGAAKAQLPATFITYITEKDAEDAVRDEYFWPHSLFADEVQACLDARGATIVVFLFSSPPTVFGYARVLPKGVLGRREAKACPIEWIQHHCAIPETSIRLMDGILLFKQRDGSQLKPEAGAQLCDLIQSYTGKAEQHFSPLPTGPSIPLPRGRGGVVRGGRSVARPLPPPPIGRGRGAGGVVTLSGFISESGLAIPVPASRRNQANNSSSTANGATSQPGGNGSSNSRELSPTLLSVKLPAPASTRAAAVATAAGAATSNRNCIGGSSNGNGSLHDSTSSPTVPPAPRSKKSCAC</sequence>
<feature type="region of interest" description="Disordered" evidence="1">
    <location>
        <begin position="185"/>
        <end position="284"/>
    </location>
</feature>